<proteinExistence type="predicted"/>
<dbReference type="EMBL" id="BSXW01002892">
    <property type="protein sequence ID" value="GMF44203.1"/>
    <property type="molecule type" value="Genomic_DNA"/>
</dbReference>
<dbReference type="Proteomes" id="UP001165083">
    <property type="component" value="Unassembled WGS sequence"/>
</dbReference>
<protein>
    <submittedName>
        <fullName evidence="1">Unnamed protein product</fullName>
    </submittedName>
</protein>
<organism evidence="1 2">
    <name type="scientific">Phytophthora lilii</name>
    <dbReference type="NCBI Taxonomy" id="2077276"/>
    <lineage>
        <taxon>Eukaryota</taxon>
        <taxon>Sar</taxon>
        <taxon>Stramenopiles</taxon>
        <taxon>Oomycota</taxon>
        <taxon>Peronosporomycetes</taxon>
        <taxon>Peronosporales</taxon>
        <taxon>Peronosporaceae</taxon>
        <taxon>Phytophthora</taxon>
    </lineage>
</organism>
<comment type="caution">
    <text evidence="1">The sequence shown here is derived from an EMBL/GenBank/DDBJ whole genome shotgun (WGS) entry which is preliminary data.</text>
</comment>
<evidence type="ECO:0000313" key="2">
    <source>
        <dbReference type="Proteomes" id="UP001165083"/>
    </source>
</evidence>
<sequence>MVPPVLRPAITSMSVVLPAPDDPMSAVMVPGSAYPLIPLSRSMDSCLWWGRGTEYHRSLNANATAQSVLAPRAGRP</sequence>
<name>A0A9W7CUV4_9STRA</name>
<gene>
    <name evidence="1" type="ORF">Plil01_001693500</name>
</gene>
<keyword evidence="2" id="KW-1185">Reference proteome</keyword>
<dbReference type="OrthoDB" id="784405at2759"/>
<accession>A0A9W7CUV4</accession>
<reference evidence="1" key="1">
    <citation type="submission" date="2023-04" db="EMBL/GenBank/DDBJ databases">
        <title>Phytophthora lilii NBRC 32176.</title>
        <authorList>
            <person name="Ichikawa N."/>
            <person name="Sato H."/>
            <person name="Tonouchi N."/>
        </authorList>
    </citation>
    <scope>NUCLEOTIDE SEQUENCE</scope>
    <source>
        <strain evidence="1">NBRC 32176</strain>
    </source>
</reference>
<evidence type="ECO:0000313" key="1">
    <source>
        <dbReference type="EMBL" id="GMF44203.1"/>
    </source>
</evidence>
<dbReference type="AlphaFoldDB" id="A0A9W7CUV4"/>